<name>A0A5E4B1F0_MARMO</name>
<reference evidence="1" key="1">
    <citation type="submission" date="2019-04" db="EMBL/GenBank/DDBJ databases">
        <authorList>
            <person name="Alioto T."/>
            <person name="Alioto T."/>
        </authorList>
    </citation>
    <scope>NUCLEOTIDE SEQUENCE [LARGE SCALE GENOMIC DNA]</scope>
</reference>
<dbReference type="EMBL" id="CABDUW010000230">
    <property type="protein sequence ID" value="VTJ63504.1"/>
    <property type="molecule type" value="Genomic_DNA"/>
</dbReference>
<sequence length="126" mass="14040">MESTLVPVTSKATGSESQFQATWSHLETTLVSAGAFRGVCKKIDHFPEDADYEQDTAEYLLRKSLLFLAFSWGNRGWDGRVPCPPPAASEFEVPPCPHLCAKEQFQAPLDRAIDRVLRPESLKSET</sequence>
<gene>
    <name evidence="1" type="ORF">MONAX_5E005514</name>
</gene>
<comment type="caution">
    <text evidence="1">The sequence shown here is derived from an EMBL/GenBank/DDBJ whole genome shotgun (WGS) entry which is preliminary data.</text>
</comment>
<dbReference type="Proteomes" id="UP000335636">
    <property type="component" value="Unassembled WGS sequence"/>
</dbReference>
<evidence type="ECO:0000313" key="2">
    <source>
        <dbReference type="Proteomes" id="UP000335636"/>
    </source>
</evidence>
<dbReference type="AlphaFoldDB" id="A0A5E4B1F0"/>
<accession>A0A5E4B1F0</accession>
<organism evidence="1 2">
    <name type="scientific">Marmota monax</name>
    <name type="common">Woodchuck</name>
    <dbReference type="NCBI Taxonomy" id="9995"/>
    <lineage>
        <taxon>Eukaryota</taxon>
        <taxon>Metazoa</taxon>
        <taxon>Chordata</taxon>
        <taxon>Craniata</taxon>
        <taxon>Vertebrata</taxon>
        <taxon>Euteleostomi</taxon>
        <taxon>Mammalia</taxon>
        <taxon>Eutheria</taxon>
        <taxon>Euarchontoglires</taxon>
        <taxon>Glires</taxon>
        <taxon>Rodentia</taxon>
        <taxon>Sciuromorpha</taxon>
        <taxon>Sciuridae</taxon>
        <taxon>Xerinae</taxon>
        <taxon>Marmotini</taxon>
        <taxon>Marmota</taxon>
    </lineage>
</organism>
<protein>
    <submittedName>
        <fullName evidence="1">Uncharacterized protein</fullName>
    </submittedName>
</protein>
<evidence type="ECO:0000313" key="1">
    <source>
        <dbReference type="EMBL" id="VTJ63504.1"/>
    </source>
</evidence>
<proteinExistence type="predicted"/>
<keyword evidence="2" id="KW-1185">Reference proteome</keyword>